<evidence type="ECO:0000313" key="4">
    <source>
        <dbReference type="Proteomes" id="UP001320420"/>
    </source>
</evidence>
<feature type="compositionally biased region" description="Low complexity" evidence="1">
    <location>
        <begin position="238"/>
        <end position="250"/>
    </location>
</feature>
<dbReference type="GO" id="GO:0030170">
    <property type="term" value="F:pyridoxal phosphate binding"/>
    <property type="evidence" value="ECO:0007669"/>
    <property type="project" value="InterPro"/>
</dbReference>
<dbReference type="InterPro" id="IPR005302">
    <property type="entry name" value="MoCF_Sase_C"/>
</dbReference>
<feature type="compositionally biased region" description="Acidic residues" evidence="1">
    <location>
        <begin position="251"/>
        <end position="268"/>
    </location>
</feature>
<reference evidence="3 4" key="1">
    <citation type="submission" date="2024-02" db="EMBL/GenBank/DDBJ databases">
        <title>De novo assembly and annotation of 12 fungi associated with fruit tree decline syndrome in Ontario, Canada.</title>
        <authorList>
            <person name="Sulman M."/>
            <person name="Ellouze W."/>
            <person name="Ilyukhin E."/>
        </authorList>
    </citation>
    <scope>NUCLEOTIDE SEQUENCE [LARGE SCALE GENOMIC DNA]</scope>
    <source>
        <strain evidence="3 4">M11/M66-122</strain>
    </source>
</reference>
<comment type="caution">
    <text evidence="3">The sequence shown here is derived from an EMBL/GenBank/DDBJ whole genome shotgun (WGS) entry which is preliminary data.</text>
</comment>
<protein>
    <recommendedName>
        <fullName evidence="2">MOSC domain-containing protein</fullName>
    </recommendedName>
</protein>
<feature type="region of interest" description="Disordered" evidence="1">
    <location>
        <begin position="238"/>
        <end position="274"/>
    </location>
</feature>
<dbReference type="GO" id="GO:0030151">
    <property type="term" value="F:molybdenum ion binding"/>
    <property type="evidence" value="ECO:0007669"/>
    <property type="project" value="InterPro"/>
</dbReference>
<organism evidence="3 4">
    <name type="scientific">Diatrype stigma</name>
    <dbReference type="NCBI Taxonomy" id="117547"/>
    <lineage>
        <taxon>Eukaryota</taxon>
        <taxon>Fungi</taxon>
        <taxon>Dikarya</taxon>
        <taxon>Ascomycota</taxon>
        <taxon>Pezizomycotina</taxon>
        <taxon>Sordariomycetes</taxon>
        <taxon>Xylariomycetidae</taxon>
        <taxon>Xylariales</taxon>
        <taxon>Diatrypaceae</taxon>
        <taxon>Diatrype</taxon>
    </lineage>
</organism>
<evidence type="ECO:0000313" key="3">
    <source>
        <dbReference type="EMBL" id="KAK7754056.1"/>
    </source>
</evidence>
<feature type="region of interest" description="Disordered" evidence="1">
    <location>
        <begin position="1"/>
        <end position="30"/>
    </location>
</feature>
<dbReference type="EMBL" id="JAKJXP020000023">
    <property type="protein sequence ID" value="KAK7754056.1"/>
    <property type="molecule type" value="Genomic_DNA"/>
</dbReference>
<sequence length="311" mass="33928">MQLAKRTVLAHSPNNPSRSNNDADDDGVATTKQGWLSSLASYITGSTGTVEQRPERRDRDFLTFNEAAPYLVTSRASLRDVSSRLPPGEETNMIVFRPNIVVDDDYNHEHEHPHAHDSGGDDGDHDSGYDGSSDDGTGRSRGRSSTSLKPYEEDYWAELLVRSGSGGRDGPRLALTANCARCVSINIDYETGRPAEGERGSVLKKLMKDRRVDTGNKWSPIFGRYAFLLLTPGSAAASSAARQRQQQQQQQDEEEGDEGGEEDEDVVAEAEAKAEATAVAATAAADIAVGDEVRVTRRVSDRDVWSWPKTS</sequence>
<feature type="region of interest" description="Disordered" evidence="1">
    <location>
        <begin position="107"/>
        <end position="147"/>
    </location>
</feature>
<gene>
    <name evidence="3" type="ORF">SLS62_003902</name>
</gene>
<evidence type="ECO:0000259" key="2">
    <source>
        <dbReference type="PROSITE" id="PS51340"/>
    </source>
</evidence>
<feature type="compositionally biased region" description="Basic and acidic residues" evidence="1">
    <location>
        <begin position="107"/>
        <end position="119"/>
    </location>
</feature>
<dbReference type="Pfam" id="PF03473">
    <property type="entry name" value="MOSC"/>
    <property type="match status" value="1"/>
</dbReference>
<dbReference type="AlphaFoldDB" id="A0AAN9YQY2"/>
<keyword evidence="4" id="KW-1185">Reference proteome</keyword>
<evidence type="ECO:0000256" key="1">
    <source>
        <dbReference type="SAM" id="MobiDB-lite"/>
    </source>
</evidence>
<dbReference type="PROSITE" id="PS51340">
    <property type="entry name" value="MOSC"/>
    <property type="match status" value="1"/>
</dbReference>
<proteinExistence type="predicted"/>
<dbReference type="Proteomes" id="UP001320420">
    <property type="component" value="Unassembled WGS sequence"/>
</dbReference>
<name>A0AAN9YQY2_9PEZI</name>
<dbReference type="GO" id="GO:0003824">
    <property type="term" value="F:catalytic activity"/>
    <property type="evidence" value="ECO:0007669"/>
    <property type="project" value="InterPro"/>
</dbReference>
<accession>A0AAN9YQY2</accession>
<feature type="domain" description="MOSC" evidence="2">
    <location>
        <begin position="37"/>
        <end position="244"/>
    </location>
</feature>